<dbReference type="PANTHER" id="PTHR10480:SF15">
    <property type="entry name" value="PROTEIN UNC-13 HOMOLOG A-LIKE-RELATED"/>
    <property type="match status" value="1"/>
</dbReference>
<dbReference type="InterPro" id="IPR046349">
    <property type="entry name" value="C1-like_sf"/>
</dbReference>
<dbReference type="GO" id="GO:0016082">
    <property type="term" value="P:synaptic vesicle priming"/>
    <property type="evidence" value="ECO:0007669"/>
    <property type="project" value="TreeGrafter"/>
</dbReference>
<evidence type="ECO:0008006" key="14">
    <source>
        <dbReference type="Google" id="ProtNLM"/>
    </source>
</evidence>
<evidence type="ECO:0000256" key="7">
    <source>
        <dbReference type="SAM" id="MobiDB-lite"/>
    </source>
</evidence>
<feature type="compositionally biased region" description="Acidic residues" evidence="7">
    <location>
        <begin position="349"/>
        <end position="359"/>
    </location>
</feature>
<dbReference type="GO" id="GO:0005509">
    <property type="term" value="F:calcium ion binding"/>
    <property type="evidence" value="ECO:0007669"/>
    <property type="project" value="InterPro"/>
</dbReference>
<keyword evidence="6" id="KW-0106">Calcium</keyword>
<dbReference type="InterPro" id="IPR002219">
    <property type="entry name" value="PKC_DAG/PE"/>
</dbReference>
<evidence type="ECO:0000259" key="10">
    <source>
        <dbReference type="PROSITE" id="PS51258"/>
    </source>
</evidence>
<dbReference type="SMART" id="SM00239">
    <property type="entry name" value="C2"/>
    <property type="match status" value="3"/>
</dbReference>
<dbReference type="Gene3D" id="2.60.40.150">
    <property type="entry name" value="C2 domain"/>
    <property type="match status" value="3"/>
</dbReference>
<evidence type="ECO:0000256" key="3">
    <source>
        <dbReference type="ARBA" id="ARBA00022737"/>
    </source>
</evidence>
<dbReference type="GO" id="GO:0005516">
    <property type="term" value="F:calmodulin binding"/>
    <property type="evidence" value="ECO:0007669"/>
    <property type="project" value="TreeGrafter"/>
</dbReference>
<dbReference type="GO" id="GO:0042734">
    <property type="term" value="C:presynaptic membrane"/>
    <property type="evidence" value="ECO:0007669"/>
    <property type="project" value="TreeGrafter"/>
</dbReference>
<evidence type="ECO:0000256" key="4">
    <source>
        <dbReference type="ARBA" id="ARBA00022771"/>
    </source>
</evidence>
<keyword evidence="2" id="KW-0479">Metal-binding</keyword>
<evidence type="ECO:0000313" key="12">
    <source>
        <dbReference type="Ensembl" id="ENSELUP00000007381.3"/>
    </source>
</evidence>
<dbReference type="FunFam" id="2.60.40.150:FF:000014">
    <property type="entry name" value="protein unc-13 homolog B"/>
    <property type="match status" value="1"/>
</dbReference>
<keyword evidence="4" id="KW-0863">Zinc-finger</keyword>
<evidence type="ECO:0000259" key="8">
    <source>
        <dbReference type="PROSITE" id="PS50004"/>
    </source>
</evidence>
<dbReference type="PROSITE" id="PS50004">
    <property type="entry name" value="C2"/>
    <property type="match status" value="3"/>
</dbReference>
<dbReference type="FunFam" id="2.60.40.150:FF:000002">
    <property type="entry name" value="Protein unc-13 homolog B"/>
    <property type="match status" value="1"/>
</dbReference>
<dbReference type="CDD" id="cd04027">
    <property type="entry name" value="C2B_Munc13"/>
    <property type="match status" value="1"/>
</dbReference>
<dbReference type="SUPFAM" id="SSF57889">
    <property type="entry name" value="Cysteine-rich domain"/>
    <property type="match status" value="1"/>
</dbReference>
<dbReference type="Gene3D" id="3.30.60.20">
    <property type="match status" value="1"/>
</dbReference>
<dbReference type="SMART" id="SM01145">
    <property type="entry name" value="DUF1041"/>
    <property type="match status" value="1"/>
</dbReference>
<dbReference type="Bgee" id="ENSELUG00000008193">
    <property type="expression patterns" value="Expressed in brain and 6 other cell types or tissues"/>
</dbReference>
<evidence type="ECO:0000259" key="9">
    <source>
        <dbReference type="PROSITE" id="PS50081"/>
    </source>
</evidence>
<feature type="domain" description="MHD2" evidence="11">
    <location>
        <begin position="1214"/>
        <end position="1356"/>
    </location>
</feature>
<dbReference type="SMART" id="SM00109">
    <property type="entry name" value="C1"/>
    <property type="match status" value="1"/>
</dbReference>
<dbReference type="GO" id="GO:0031594">
    <property type="term" value="C:neuromuscular junction"/>
    <property type="evidence" value="ECO:0007669"/>
    <property type="project" value="TreeGrafter"/>
</dbReference>
<dbReference type="SUPFAM" id="SSF49562">
    <property type="entry name" value="C2 domain (Calcium/lipid-binding domain, CaLB)"/>
    <property type="match status" value="3"/>
</dbReference>
<feature type="region of interest" description="Disordered" evidence="7">
    <location>
        <begin position="290"/>
        <end position="359"/>
    </location>
</feature>
<feature type="domain" description="C2" evidence="8">
    <location>
        <begin position="10"/>
        <end position="139"/>
    </location>
</feature>
<reference evidence="13" key="1">
    <citation type="journal article" date="2014" name="PLoS ONE">
        <title>The genome and linkage map of the northern pike (Esox lucius): conserved synteny revealed between the salmonid sister group and the Neoteleostei.</title>
        <authorList>
            <person name="Rondeau E.B."/>
            <person name="Minkley D.R."/>
            <person name="Leong J.S."/>
            <person name="Messmer A.M."/>
            <person name="Jantzen J.R."/>
            <person name="von Schalburg K.R."/>
            <person name="Lemon C."/>
            <person name="Bird N.H."/>
            <person name="Koop B.F."/>
        </authorList>
    </citation>
    <scope>NUCLEOTIDE SEQUENCE</scope>
</reference>
<sequence>MYVYTTSLFHDPGTWQQFFRQTVLHFYCVSLVVTDGVALFDSVPLCIFTVKKAKLDGPQEKFNTYVTLKVQNVKSTTISVRGSLPSWEQDFMFEINRLDLGLTVEVWNKGLIWDTMVGTVWIPLHSIRQSNEEGPGEWLTLDSQVIMADNDICGTKDPTLHQVLLDTRFELPLDIPEEEARYWAKKLEQLNAMRDQDVSYYPTQISLDEDPDSAVDDRDSDYRSETSTSIPPPYYSTSQPNASVHQYPIRDQRPSSYPPSNSCDPLHYHQRDISPAGSYASSAELSRCSSQLSEEEYGERDPYDENDSYHSCHSSVSYSKGSPDWDPDETQGGYSDEGGYSKDGGEEGALYEEDDGGLYEEEGTYEGEEGEIYDDEEYPLDGNFSEDMDIPYTPTPTSTAPPTLDIPTKSHVYKKTLQALIYPISCTTPHNFEVWTATTPTYCYECEGLLWGIARQGMRCSECGVKCHDKCQDLLNADWAAEKSSKHGAEDRTQNIIMVLKDRMKIRERNKPEIFELIQEVFSVAKAVHAVQMKQIKQSVLDGTSKWSAMISMTVQCAQGLQAKDKTGSSDPYVTVQVGKTKKRTKTIYGNLNPVWDENFHFECHNSSDRIKVRVWDEDDDIKSRVKQKFKRESDDFLGQTIIEVRTLSGEMDVWYNLDKRTDKSAVSGAIRMHISVEIKGEETVAPYHVQYTCLHEHLFQYTTEEQNGGVVKIPDAKGDDAWKVYFEETPQEIVDEFAMRYGVESIYQAMTHFACLSSKYMCPGVPAVMSTLLANINAYYAHTTQSTNNVSASDRFAASNFGKDRFVKLLDQLHNSLRIDLSMYRNNFPASSPERLQDLKSTVDLLTSITFFRMKVQELQSPPRASQVVKDCVKACLNSTYEYIFNNCHELYSREYQTDPVKEQGPSIKNLDFWSKLITLIVSIIEEDKNSYTPCLNQFPQELNVGVISAEVMWNMFAQDMKYAMEEHEKNRLCKSADYMNLHFKVKWLYNEYCKELPTLQKRVPEYPAWFEPFVIQWLDENEEVSRDFLHGALVRDTKDGFQVTSEHALFSCSVVDVFSQLNQSFEIIRKLECPDPQIVGNYMKRFAKTIGNVLLSYAEIISKEFPKQCGNKEKEKPCIIINNIQQLRVQLEKMFEAMGGKNLNVEASDFLKDLQLKLNNVMDDLSRIFAVSFQPQIEENVKQMGDILGQVKGQTVTDNNSVAADADNVLDPWAFTHTHTHPAIYLFYRGLLICKTVLKRVLKELWKLVINTMEKSIVLPPFTDQSGTQMIFNAAKELGQLSKLKEHMVREEAKALTPKQCAVIEMALDTIKQYFHAGGVGLKKTFLEKSPDLKSLHYALSLYTQHTDKLIRKFVLSQNAQIHGGKGVRYTLNEDTIPEKGSGVEEPIGEVVMHVEIFTHPNTGEHKITVRVVAANDIKWQTQGIFRPFVEVYLIGPHLSDKKRKFATKSKNNSWSPKFNETFHTLGNELGPEGYELQACVKDYCFAREDRTVGMALMQLKDMASRGSVTCWLPLGKRVHMDETGLTVLRILSQRNNDDVAKEFVKLKSDQRSAEEGRGS</sequence>
<dbReference type="GO" id="GO:0035249">
    <property type="term" value="P:synaptic transmission, glutamatergic"/>
    <property type="evidence" value="ECO:0007669"/>
    <property type="project" value="TreeGrafter"/>
</dbReference>
<feature type="domain" description="MHD1" evidence="10">
    <location>
        <begin position="960"/>
        <end position="1103"/>
    </location>
</feature>
<dbReference type="GO" id="GO:0098831">
    <property type="term" value="C:presynaptic active zone cytoplasmic component"/>
    <property type="evidence" value="ECO:0007669"/>
    <property type="project" value="TreeGrafter"/>
</dbReference>
<dbReference type="GO" id="GO:0099525">
    <property type="term" value="P:presynaptic dense core vesicle exocytosis"/>
    <property type="evidence" value="ECO:0007669"/>
    <property type="project" value="TreeGrafter"/>
</dbReference>
<dbReference type="Gene3D" id="1.10.357.50">
    <property type="match status" value="1"/>
</dbReference>
<dbReference type="GeneTree" id="ENSGT00940000161905"/>
<dbReference type="InterPro" id="IPR027080">
    <property type="entry name" value="Unc-13"/>
</dbReference>
<dbReference type="PRINTS" id="PR00360">
    <property type="entry name" value="C2DOMAIN"/>
</dbReference>
<feature type="compositionally biased region" description="Basic and acidic residues" evidence="7">
    <location>
        <begin position="299"/>
        <end position="310"/>
    </location>
</feature>
<dbReference type="GO" id="GO:0005543">
    <property type="term" value="F:phospholipid binding"/>
    <property type="evidence" value="ECO:0007669"/>
    <property type="project" value="InterPro"/>
</dbReference>
<dbReference type="STRING" id="8010.ENSELUP00000007381"/>
<feature type="domain" description="C2" evidence="8">
    <location>
        <begin position="532"/>
        <end position="656"/>
    </location>
</feature>
<keyword evidence="13" id="KW-1185">Reference proteome</keyword>
<keyword evidence="1" id="KW-0268">Exocytosis</keyword>
<dbReference type="GO" id="GO:0017075">
    <property type="term" value="F:syntaxin-1 binding"/>
    <property type="evidence" value="ECO:0007669"/>
    <property type="project" value="TreeGrafter"/>
</dbReference>
<reference evidence="12" key="3">
    <citation type="submission" date="2025-08" db="UniProtKB">
        <authorList>
            <consortium name="Ensembl"/>
        </authorList>
    </citation>
    <scope>IDENTIFICATION</scope>
</reference>
<proteinExistence type="predicted"/>
<evidence type="ECO:0000256" key="5">
    <source>
        <dbReference type="ARBA" id="ARBA00022833"/>
    </source>
</evidence>
<reference evidence="12" key="2">
    <citation type="submission" date="2020-02" db="EMBL/GenBank/DDBJ databases">
        <title>Esox lucius (northern pike) genome, fEsoLuc1, primary haplotype.</title>
        <authorList>
            <person name="Myers G."/>
            <person name="Karagic N."/>
            <person name="Meyer A."/>
            <person name="Pippel M."/>
            <person name="Reichard M."/>
            <person name="Winkler S."/>
            <person name="Tracey A."/>
            <person name="Sims Y."/>
            <person name="Howe K."/>
            <person name="Rhie A."/>
            <person name="Formenti G."/>
            <person name="Durbin R."/>
            <person name="Fedrigo O."/>
            <person name="Jarvis E.D."/>
        </authorList>
    </citation>
    <scope>NUCLEOTIDE SEQUENCE [LARGE SCALE GENOMIC DNA]</scope>
</reference>
<feature type="domain" description="Phorbol-ester/DAG-type" evidence="9">
    <location>
        <begin position="429"/>
        <end position="479"/>
    </location>
</feature>
<evidence type="ECO:0000256" key="1">
    <source>
        <dbReference type="ARBA" id="ARBA00022483"/>
    </source>
</evidence>
<dbReference type="FunFam" id="3.30.60.20:FF:000001">
    <property type="entry name" value="Protein unc-13 homolog B"/>
    <property type="match status" value="1"/>
</dbReference>
<keyword evidence="5" id="KW-0862">Zinc</keyword>
<organism evidence="12 13">
    <name type="scientific">Esox lucius</name>
    <name type="common">Northern pike</name>
    <dbReference type="NCBI Taxonomy" id="8010"/>
    <lineage>
        <taxon>Eukaryota</taxon>
        <taxon>Metazoa</taxon>
        <taxon>Chordata</taxon>
        <taxon>Craniata</taxon>
        <taxon>Vertebrata</taxon>
        <taxon>Euteleostomi</taxon>
        <taxon>Actinopterygii</taxon>
        <taxon>Neopterygii</taxon>
        <taxon>Teleostei</taxon>
        <taxon>Protacanthopterygii</taxon>
        <taxon>Esociformes</taxon>
        <taxon>Esocidae</taxon>
        <taxon>Esox</taxon>
    </lineage>
</organism>
<dbReference type="GO" id="GO:0030672">
    <property type="term" value="C:synaptic vesicle membrane"/>
    <property type="evidence" value="ECO:0007669"/>
    <property type="project" value="TreeGrafter"/>
</dbReference>
<dbReference type="InterPro" id="IPR000008">
    <property type="entry name" value="C2_dom"/>
</dbReference>
<dbReference type="Proteomes" id="UP000265140">
    <property type="component" value="Chromosome 3"/>
</dbReference>
<dbReference type="InterPro" id="IPR014770">
    <property type="entry name" value="Munc13_1"/>
</dbReference>
<feature type="compositionally biased region" description="Polar residues" evidence="7">
    <location>
        <begin position="254"/>
        <end position="263"/>
    </location>
</feature>
<dbReference type="FunFam" id="2.60.40.150:FF:000031">
    <property type="entry name" value="Protein unc-13 homolog B"/>
    <property type="match status" value="1"/>
</dbReference>
<dbReference type="InterPro" id="IPR014772">
    <property type="entry name" value="Munc13_dom-2"/>
</dbReference>
<reference evidence="12" key="4">
    <citation type="submission" date="2025-09" db="UniProtKB">
        <authorList>
            <consortium name="Ensembl"/>
        </authorList>
    </citation>
    <scope>IDENTIFICATION</scope>
</reference>
<protein>
    <recommendedName>
        <fullName evidence="14">Unc-13 homolog A</fullName>
    </recommendedName>
</protein>
<dbReference type="PANTHER" id="PTHR10480">
    <property type="entry name" value="PROTEIN UNC-13 HOMOLOG"/>
    <property type="match status" value="1"/>
</dbReference>
<dbReference type="GO" id="GO:0043195">
    <property type="term" value="C:terminal bouton"/>
    <property type="evidence" value="ECO:0007669"/>
    <property type="project" value="TreeGrafter"/>
</dbReference>
<dbReference type="InterPro" id="IPR035892">
    <property type="entry name" value="C2_domain_sf"/>
</dbReference>
<dbReference type="FunFam" id="1.10.357.50:FF:000001">
    <property type="entry name" value="Protein unc-13 homolog B"/>
    <property type="match status" value="1"/>
</dbReference>
<dbReference type="GO" id="GO:0016081">
    <property type="term" value="P:synaptic vesicle docking"/>
    <property type="evidence" value="ECO:0007669"/>
    <property type="project" value="TreeGrafter"/>
</dbReference>
<dbReference type="Pfam" id="PF00168">
    <property type="entry name" value="C2"/>
    <property type="match status" value="3"/>
</dbReference>
<feature type="compositionally biased region" description="Low complexity" evidence="7">
    <location>
        <begin position="311"/>
        <end position="322"/>
    </location>
</feature>
<evidence type="ECO:0000313" key="13">
    <source>
        <dbReference type="Proteomes" id="UP000265140"/>
    </source>
</evidence>
<dbReference type="CDD" id="cd08395">
    <property type="entry name" value="C2C_Munc13"/>
    <property type="match status" value="1"/>
</dbReference>
<dbReference type="Pfam" id="PF00130">
    <property type="entry name" value="C1_1"/>
    <property type="match status" value="1"/>
</dbReference>
<feature type="compositionally biased region" description="Basic and acidic residues" evidence="7">
    <location>
        <begin position="215"/>
        <end position="224"/>
    </location>
</feature>
<dbReference type="PROSITE" id="PS51259">
    <property type="entry name" value="MHD2"/>
    <property type="match status" value="1"/>
</dbReference>
<evidence type="ECO:0000259" key="11">
    <source>
        <dbReference type="PROSITE" id="PS51259"/>
    </source>
</evidence>
<dbReference type="InterPro" id="IPR037302">
    <property type="entry name" value="Unc-13_C2B"/>
</dbReference>
<dbReference type="CDD" id="cd08394">
    <property type="entry name" value="C2A_Munc13"/>
    <property type="match status" value="1"/>
</dbReference>
<dbReference type="Gene3D" id="1.20.58.1100">
    <property type="match status" value="1"/>
</dbReference>
<dbReference type="GO" id="GO:0019992">
    <property type="term" value="F:diacylglycerol binding"/>
    <property type="evidence" value="ECO:0007669"/>
    <property type="project" value="InterPro"/>
</dbReference>
<dbReference type="GO" id="GO:0008270">
    <property type="term" value="F:zinc ion binding"/>
    <property type="evidence" value="ECO:0007669"/>
    <property type="project" value="UniProtKB-KW"/>
</dbReference>
<evidence type="ECO:0000256" key="2">
    <source>
        <dbReference type="ARBA" id="ARBA00022723"/>
    </source>
</evidence>
<accession>A0A3P8XS57</accession>
<keyword evidence="3" id="KW-0677">Repeat</keyword>
<name>A0A3P8XS57_ESOLU</name>
<dbReference type="Ensembl" id="ENSELUT00000007359.3">
    <property type="protein sequence ID" value="ENSELUP00000007381.3"/>
    <property type="gene ID" value="ENSELUG00000008193.3"/>
</dbReference>
<dbReference type="PROSITE" id="PS50081">
    <property type="entry name" value="ZF_DAG_PE_2"/>
    <property type="match status" value="1"/>
</dbReference>
<feature type="domain" description="C2" evidence="8">
    <location>
        <begin position="1389"/>
        <end position="1515"/>
    </location>
</feature>
<dbReference type="GO" id="GO:0061789">
    <property type="term" value="P:dense core granule priming"/>
    <property type="evidence" value="ECO:0007669"/>
    <property type="project" value="TreeGrafter"/>
</dbReference>
<dbReference type="Pfam" id="PF06292">
    <property type="entry name" value="MUN"/>
    <property type="match status" value="1"/>
</dbReference>
<evidence type="ECO:0000256" key="6">
    <source>
        <dbReference type="ARBA" id="ARBA00022837"/>
    </source>
</evidence>
<dbReference type="InterPro" id="IPR010439">
    <property type="entry name" value="MUN_dom"/>
</dbReference>
<dbReference type="PROSITE" id="PS51258">
    <property type="entry name" value="MHD1"/>
    <property type="match status" value="1"/>
</dbReference>
<feature type="region of interest" description="Disordered" evidence="7">
    <location>
        <begin position="202"/>
        <end position="273"/>
    </location>
</feature>